<gene>
    <name evidence="4" type="ORF">BSL78_26721</name>
</gene>
<reference evidence="4 5" key="1">
    <citation type="journal article" date="2017" name="PLoS Biol.">
        <title>The sea cucumber genome provides insights into morphological evolution and visceral regeneration.</title>
        <authorList>
            <person name="Zhang X."/>
            <person name="Sun L."/>
            <person name="Yuan J."/>
            <person name="Sun Y."/>
            <person name="Gao Y."/>
            <person name="Zhang L."/>
            <person name="Li S."/>
            <person name="Dai H."/>
            <person name="Hamel J.F."/>
            <person name="Liu C."/>
            <person name="Yu Y."/>
            <person name="Liu S."/>
            <person name="Lin W."/>
            <person name="Guo K."/>
            <person name="Jin S."/>
            <person name="Xu P."/>
            <person name="Storey K.B."/>
            <person name="Huan P."/>
            <person name="Zhang T."/>
            <person name="Zhou Y."/>
            <person name="Zhang J."/>
            <person name="Lin C."/>
            <person name="Li X."/>
            <person name="Xing L."/>
            <person name="Huo D."/>
            <person name="Sun M."/>
            <person name="Wang L."/>
            <person name="Mercier A."/>
            <person name="Li F."/>
            <person name="Yang H."/>
            <person name="Xiang J."/>
        </authorList>
    </citation>
    <scope>NUCLEOTIDE SEQUENCE [LARGE SCALE GENOMIC DNA]</scope>
    <source>
        <strain evidence="4">Shaxun</strain>
        <tissue evidence="4">Muscle</tissue>
    </source>
</reference>
<keyword evidence="3" id="KW-0732">Signal</keyword>
<evidence type="ECO:0000313" key="5">
    <source>
        <dbReference type="Proteomes" id="UP000230750"/>
    </source>
</evidence>
<comment type="caution">
    <text evidence="4">The sequence shown here is derived from an EMBL/GenBank/DDBJ whole genome shotgun (WGS) entry which is preliminary data.</text>
</comment>
<keyword evidence="2" id="KW-0812">Transmembrane</keyword>
<feature type="compositionally biased region" description="Basic and acidic residues" evidence="1">
    <location>
        <begin position="349"/>
        <end position="358"/>
    </location>
</feature>
<evidence type="ECO:0000256" key="1">
    <source>
        <dbReference type="SAM" id="MobiDB-lite"/>
    </source>
</evidence>
<protein>
    <submittedName>
        <fullName evidence="4">Uncharacterized protein</fullName>
    </submittedName>
</protein>
<feature type="transmembrane region" description="Helical" evidence="2">
    <location>
        <begin position="317"/>
        <end position="339"/>
    </location>
</feature>
<evidence type="ECO:0000256" key="2">
    <source>
        <dbReference type="SAM" id="Phobius"/>
    </source>
</evidence>
<feature type="signal peptide" evidence="3">
    <location>
        <begin position="1"/>
        <end position="17"/>
    </location>
</feature>
<keyword evidence="5" id="KW-1185">Reference proteome</keyword>
<evidence type="ECO:0000256" key="3">
    <source>
        <dbReference type="SAM" id="SignalP"/>
    </source>
</evidence>
<sequence>MGFKLLSLFNILSCVFGTPLPENHCRLQCEHPTNVRYTNCYVTSTDCDVAFPPVSFSVDDLGFCWVYLNFTTNIVSSNYTKPNFDFKGRFWFNDIYSSGRYSFSISNIDREDFMERNEITAEISFIVRDVMSNDAGTYDLILTEGTVFNPDGVILSHRFRLLNDYSTPPIPTCRADEVENPVTTSKSGESIERFFVTCVVNDDLVAAIQLQIFSSGNCSHEAVTSPSYMDRWQTTQSAYVQNCANSLWKCSAVRRKVDLDMTPTEDSECVFDFVRSNAWPLHSLPSTTHLRAVTEFREGSSTSGKDTKMYTPPPVIITLYVLVPCLVSSILVVSFVVLCSRRRRRRRTSNDVRDDNISKTENPTVAGVTDEEGNEYDDVTDYEIF</sequence>
<proteinExistence type="predicted"/>
<organism evidence="4 5">
    <name type="scientific">Stichopus japonicus</name>
    <name type="common">Sea cucumber</name>
    <dbReference type="NCBI Taxonomy" id="307972"/>
    <lineage>
        <taxon>Eukaryota</taxon>
        <taxon>Metazoa</taxon>
        <taxon>Echinodermata</taxon>
        <taxon>Eleutherozoa</taxon>
        <taxon>Echinozoa</taxon>
        <taxon>Holothuroidea</taxon>
        <taxon>Aspidochirotacea</taxon>
        <taxon>Aspidochirotida</taxon>
        <taxon>Stichopodidae</taxon>
        <taxon>Apostichopus</taxon>
    </lineage>
</organism>
<feature type="region of interest" description="Disordered" evidence="1">
    <location>
        <begin position="349"/>
        <end position="372"/>
    </location>
</feature>
<dbReference type="Proteomes" id="UP000230750">
    <property type="component" value="Unassembled WGS sequence"/>
</dbReference>
<dbReference type="EMBL" id="MRZV01001674">
    <property type="protein sequence ID" value="PIK36443.1"/>
    <property type="molecule type" value="Genomic_DNA"/>
</dbReference>
<name>A0A2G8JL27_STIJA</name>
<keyword evidence="2" id="KW-1133">Transmembrane helix</keyword>
<accession>A0A2G8JL27</accession>
<evidence type="ECO:0000313" key="4">
    <source>
        <dbReference type="EMBL" id="PIK36443.1"/>
    </source>
</evidence>
<keyword evidence="2" id="KW-0472">Membrane</keyword>
<dbReference type="AlphaFoldDB" id="A0A2G8JL27"/>
<feature type="chain" id="PRO_5013553452" evidence="3">
    <location>
        <begin position="18"/>
        <end position="385"/>
    </location>
</feature>